<evidence type="ECO:0000256" key="1">
    <source>
        <dbReference type="SAM" id="Phobius"/>
    </source>
</evidence>
<protein>
    <submittedName>
        <fullName evidence="2">Uncharacterized protein</fullName>
    </submittedName>
</protein>
<proteinExistence type="predicted"/>
<reference evidence="2" key="1">
    <citation type="journal article" date="2015" name="Nature">
        <title>Complex archaea that bridge the gap between prokaryotes and eukaryotes.</title>
        <authorList>
            <person name="Spang A."/>
            <person name="Saw J.H."/>
            <person name="Jorgensen S.L."/>
            <person name="Zaremba-Niedzwiedzka K."/>
            <person name="Martijn J."/>
            <person name="Lind A.E."/>
            <person name="van Eijk R."/>
            <person name="Schleper C."/>
            <person name="Guy L."/>
            <person name="Ettema T.J."/>
        </authorList>
    </citation>
    <scope>NUCLEOTIDE SEQUENCE</scope>
</reference>
<keyword evidence="1" id="KW-0812">Transmembrane</keyword>
<comment type="caution">
    <text evidence="2">The sequence shown here is derived from an EMBL/GenBank/DDBJ whole genome shotgun (WGS) entry which is preliminary data.</text>
</comment>
<feature type="non-terminal residue" evidence="2">
    <location>
        <position position="58"/>
    </location>
</feature>
<name>A0A0F9BUP2_9ZZZZ</name>
<dbReference type="EMBL" id="LAZR01039171">
    <property type="protein sequence ID" value="KKL17662.1"/>
    <property type="molecule type" value="Genomic_DNA"/>
</dbReference>
<keyword evidence="1" id="KW-0472">Membrane</keyword>
<organism evidence="2">
    <name type="scientific">marine sediment metagenome</name>
    <dbReference type="NCBI Taxonomy" id="412755"/>
    <lineage>
        <taxon>unclassified sequences</taxon>
        <taxon>metagenomes</taxon>
        <taxon>ecological metagenomes</taxon>
    </lineage>
</organism>
<accession>A0A0F9BUP2</accession>
<dbReference type="AlphaFoldDB" id="A0A0F9BUP2"/>
<feature type="transmembrane region" description="Helical" evidence="1">
    <location>
        <begin position="37"/>
        <end position="56"/>
    </location>
</feature>
<gene>
    <name evidence="2" type="ORF">LCGC14_2483330</name>
</gene>
<sequence length="58" mass="6659">MKIDREDARQALLLTLQPVFIITQCICAGCFSIMYYIINLIVLLLLSIWNLLLAIISF</sequence>
<evidence type="ECO:0000313" key="2">
    <source>
        <dbReference type="EMBL" id="KKL17662.1"/>
    </source>
</evidence>
<keyword evidence="1" id="KW-1133">Transmembrane helix</keyword>